<dbReference type="InterPro" id="IPR027417">
    <property type="entry name" value="P-loop_NTPase"/>
</dbReference>
<gene>
    <name evidence="3" type="ORF">A3Q56_02000</name>
</gene>
<keyword evidence="4" id="KW-1185">Reference proteome</keyword>
<dbReference type="PANTHER" id="PTHR13413:SF0">
    <property type="entry name" value="YLP MOTIF-CONTAINING PROTEIN 1"/>
    <property type="match status" value="1"/>
</dbReference>
<dbReference type="SUPFAM" id="SSF52540">
    <property type="entry name" value="P-loop containing nucleoside triphosphate hydrolases"/>
    <property type="match status" value="1"/>
</dbReference>
<dbReference type="GO" id="GO:0032204">
    <property type="term" value="P:regulation of telomere maintenance"/>
    <property type="evidence" value="ECO:0007669"/>
    <property type="project" value="TreeGrafter"/>
</dbReference>
<dbReference type="GO" id="GO:0005634">
    <property type="term" value="C:nucleus"/>
    <property type="evidence" value="ECO:0007669"/>
    <property type="project" value="InterPro"/>
</dbReference>
<reference evidence="3 4" key="1">
    <citation type="submission" date="2016-04" db="EMBL/GenBank/DDBJ databases">
        <title>The genome of Intoshia linei affirms orthonectids as highly simplified spiralians.</title>
        <authorList>
            <person name="Mikhailov K.V."/>
            <person name="Slusarev G.S."/>
            <person name="Nikitin M.A."/>
            <person name="Logacheva M.D."/>
            <person name="Penin A."/>
            <person name="Aleoshin V."/>
            <person name="Panchin Y.V."/>
        </authorList>
    </citation>
    <scope>NUCLEOTIDE SEQUENCE [LARGE SCALE GENOMIC DNA]</scope>
    <source>
        <strain evidence="3">Intl2013</strain>
        <tissue evidence="3">Whole animal</tissue>
    </source>
</reference>
<accession>A0A177B7F2</accession>
<evidence type="ECO:0000313" key="4">
    <source>
        <dbReference type="Proteomes" id="UP000078046"/>
    </source>
</evidence>
<dbReference type="InterPro" id="IPR026314">
    <property type="entry name" value="YLP_motif_con_p1"/>
</dbReference>
<dbReference type="InterPro" id="IPR013641">
    <property type="entry name" value="KTI12/PSTK"/>
</dbReference>
<evidence type="ECO:0008006" key="5">
    <source>
        <dbReference type="Google" id="ProtNLM"/>
    </source>
</evidence>
<evidence type="ECO:0000313" key="3">
    <source>
        <dbReference type="EMBL" id="OAF70227.1"/>
    </source>
</evidence>
<sequence>MYNAQLPIIPTLLNCDKIEDEICPDNLDVLPLKNFAKLDFKFSDEKLRCDWNNFVKNVEAYECKYKQYLSLKYEMRYIKNEKNIQNLKSQLNVEKISLSAKKFRIEQQIKPNQNVMSNTPRYDNVGPTPLLNPLVPMPPQNYYSNPHPYYTSFHPRPMQYLPMRMHQRTEHTHDREFCSNNNILPVQPTLEIPVQEIITFDITKFSKIIQDLKHDENNVKNYFPMVVIVRGLPASGKSSISKIIKTSLNELNVSVRILSIDDYFTDVDDDTDEPVYQFDLSMEASFLENLFKSFVKQIGEKFFQCIVVDSVFSKYQQFINYFKTATSNSWEVYIIEMKKPMDQCMRAKRSGQSNDNINNICKSWEIFPNYIKRIEWDLIQHKNENIHQVIPTEQTLETNEDPIDSEPKTKKSKWDKSVDINCLDGIKIKSKRKNPLEEYLYSDLDYFEKPEKSDGKKRVKWADIEERRKQQRQQEIGFVVGVNMANTNDDSLAKKALNKTKYIYD</sequence>
<dbReference type="EMBL" id="LWCA01000172">
    <property type="protein sequence ID" value="OAF70227.1"/>
    <property type="molecule type" value="Genomic_DNA"/>
</dbReference>
<protein>
    <recommendedName>
        <fullName evidence="5">YLP motif-containing protein 1</fullName>
    </recommendedName>
</protein>
<dbReference type="GO" id="GO:0005524">
    <property type="term" value="F:ATP binding"/>
    <property type="evidence" value="ECO:0007669"/>
    <property type="project" value="UniProtKB-KW"/>
</dbReference>
<dbReference type="Proteomes" id="UP000078046">
    <property type="component" value="Unassembled WGS sequence"/>
</dbReference>
<proteinExistence type="predicted"/>
<organism evidence="3 4">
    <name type="scientific">Intoshia linei</name>
    <dbReference type="NCBI Taxonomy" id="1819745"/>
    <lineage>
        <taxon>Eukaryota</taxon>
        <taxon>Metazoa</taxon>
        <taxon>Spiralia</taxon>
        <taxon>Lophotrochozoa</taxon>
        <taxon>Mesozoa</taxon>
        <taxon>Orthonectida</taxon>
        <taxon>Rhopaluridae</taxon>
        <taxon>Intoshia</taxon>
    </lineage>
</organism>
<name>A0A177B7F2_9BILA</name>
<comment type="caution">
    <text evidence="3">The sequence shown here is derived from an EMBL/GenBank/DDBJ whole genome shotgun (WGS) entry which is preliminary data.</text>
</comment>
<dbReference type="PANTHER" id="PTHR13413">
    <property type="entry name" value="YLP MOTIF CONTAINING PROTEIN NUCLEAR PROTEIN ZAP"/>
    <property type="match status" value="1"/>
</dbReference>
<keyword evidence="1" id="KW-0547">Nucleotide-binding</keyword>
<dbReference type="Gene3D" id="3.40.50.300">
    <property type="entry name" value="P-loop containing nucleotide triphosphate hydrolases"/>
    <property type="match status" value="1"/>
</dbReference>
<evidence type="ECO:0000256" key="2">
    <source>
        <dbReference type="ARBA" id="ARBA00022840"/>
    </source>
</evidence>
<dbReference type="AlphaFoldDB" id="A0A177B7F2"/>
<evidence type="ECO:0000256" key="1">
    <source>
        <dbReference type="ARBA" id="ARBA00022741"/>
    </source>
</evidence>
<dbReference type="Pfam" id="PF08433">
    <property type="entry name" value="KTI12"/>
    <property type="match status" value="1"/>
</dbReference>
<keyword evidence="2" id="KW-0067">ATP-binding</keyword>
<dbReference type="OrthoDB" id="513595at2759"/>